<evidence type="ECO:0000313" key="1">
    <source>
        <dbReference type="EMBL" id="KKK65152.1"/>
    </source>
</evidence>
<protein>
    <submittedName>
        <fullName evidence="1">Uncharacterized protein</fullName>
    </submittedName>
</protein>
<gene>
    <name evidence="1" type="ORF">LCGC14_2977040</name>
</gene>
<comment type="caution">
    <text evidence="1">The sequence shown here is derived from an EMBL/GenBank/DDBJ whole genome shotgun (WGS) entry which is preliminary data.</text>
</comment>
<accession>A0A0F8X7P6</accession>
<proteinExistence type="predicted"/>
<name>A0A0F8X7P6_9ZZZZ</name>
<feature type="non-terminal residue" evidence="1">
    <location>
        <position position="62"/>
    </location>
</feature>
<dbReference type="AlphaFoldDB" id="A0A0F8X7P6"/>
<reference evidence="1" key="1">
    <citation type="journal article" date="2015" name="Nature">
        <title>Complex archaea that bridge the gap between prokaryotes and eukaryotes.</title>
        <authorList>
            <person name="Spang A."/>
            <person name="Saw J.H."/>
            <person name="Jorgensen S.L."/>
            <person name="Zaremba-Niedzwiedzka K."/>
            <person name="Martijn J."/>
            <person name="Lind A.E."/>
            <person name="van Eijk R."/>
            <person name="Schleper C."/>
            <person name="Guy L."/>
            <person name="Ettema T.J."/>
        </authorList>
    </citation>
    <scope>NUCLEOTIDE SEQUENCE</scope>
</reference>
<sequence length="62" mass="7025">MRVFMLSENGCVEHWAAAEAVHEAMRFFADAIRDQGSDIDNPEETITVSVLPSKRWSDIAWS</sequence>
<dbReference type="EMBL" id="LAZR01060696">
    <property type="protein sequence ID" value="KKK65152.1"/>
    <property type="molecule type" value="Genomic_DNA"/>
</dbReference>
<organism evidence="1">
    <name type="scientific">marine sediment metagenome</name>
    <dbReference type="NCBI Taxonomy" id="412755"/>
    <lineage>
        <taxon>unclassified sequences</taxon>
        <taxon>metagenomes</taxon>
        <taxon>ecological metagenomes</taxon>
    </lineage>
</organism>